<dbReference type="Pfam" id="PF01770">
    <property type="entry name" value="Folate_carrier"/>
    <property type="match status" value="2"/>
</dbReference>
<dbReference type="PANTHER" id="PTHR10686:SF18">
    <property type="entry name" value="IP11787P-RELATED"/>
    <property type="match status" value="1"/>
</dbReference>
<protein>
    <submittedName>
        <fullName evidence="4">Uncharacterized protein</fullName>
    </submittedName>
</protein>
<evidence type="ECO:0000256" key="2">
    <source>
        <dbReference type="SAM" id="SignalP"/>
    </source>
</evidence>
<organism evidence="3 4">
    <name type="scientific">Ditylenchus dipsaci</name>
    <dbReference type="NCBI Taxonomy" id="166011"/>
    <lineage>
        <taxon>Eukaryota</taxon>
        <taxon>Metazoa</taxon>
        <taxon>Ecdysozoa</taxon>
        <taxon>Nematoda</taxon>
        <taxon>Chromadorea</taxon>
        <taxon>Rhabditida</taxon>
        <taxon>Tylenchina</taxon>
        <taxon>Tylenchomorpha</taxon>
        <taxon>Sphaerularioidea</taxon>
        <taxon>Anguinidae</taxon>
        <taxon>Anguininae</taxon>
        <taxon>Ditylenchus</taxon>
    </lineage>
</organism>
<dbReference type="GO" id="GO:0005886">
    <property type="term" value="C:plasma membrane"/>
    <property type="evidence" value="ECO:0007669"/>
    <property type="project" value="TreeGrafter"/>
</dbReference>
<proteinExistence type="inferred from homology"/>
<feature type="chain" id="PRO_5037390003" evidence="2">
    <location>
        <begin position="19"/>
        <end position="180"/>
    </location>
</feature>
<dbReference type="InterPro" id="IPR002666">
    <property type="entry name" value="Folate_carrier"/>
</dbReference>
<keyword evidence="3" id="KW-1185">Reference proteome</keyword>
<dbReference type="PANTHER" id="PTHR10686">
    <property type="entry name" value="FOLATE TRANSPORTER"/>
    <property type="match status" value="1"/>
</dbReference>
<dbReference type="Proteomes" id="UP000887574">
    <property type="component" value="Unplaced"/>
</dbReference>
<sequence>MWLPALLCFYAILKEIKVGEPYMYKYQTEYLNITAEQLTSVIYPANLHLPHLVGAYLLAHRPTSLQPTMLSESSDRSGVYGIASASEIAFFSYIYARLEKDQYRKLTSWTRAGTMAGRTFGYFVLSILNPNCHGNLRTLNIIAFSSLETMVGRMLEAKGREIKTSSSANSPNYLTHIRDI</sequence>
<evidence type="ECO:0000313" key="3">
    <source>
        <dbReference type="Proteomes" id="UP000887574"/>
    </source>
</evidence>
<comment type="similarity">
    <text evidence="1">Belongs to the reduced folate carrier (RFC) transporter (TC 2.A.48) family.</text>
</comment>
<keyword evidence="2" id="KW-0732">Signal</keyword>
<name>A0A915DFL3_9BILA</name>
<reference evidence="4" key="1">
    <citation type="submission" date="2022-11" db="UniProtKB">
        <authorList>
            <consortium name="WormBaseParasite"/>
        </authorList>
    </citation>
    <scope>IDENTIFICATION</scope>
</reference>
<dbReference type="GO" id="GO:0090482">
    <property type="term" value="F:vitamin transmembrane transporter activity"/>
    <property type="evidence" value="ECO:0007669"/>
    <property type="project" value="InterPro"/>
</dbReference>
<dbReference type="WBParaSite" id="jg194">
    <property type="protein sequence ID" value="jg194"/>
    <property type="gene ID" value="jg194"/>
</dbReference>
<accession>A0A915DFL3</accession>
<evidence type="ECO:0000256" key="1">
    <source>
        <dbReference type="ARBA" id="ARBA00005773"/>
    </source>
</evidence>
<feature type="signal peptide" evidence="2">
    <location>
        <begin position="1"/>
        <end position="18"/>
    </location>
</feature>
<evidence type="ECO:0000313" key="4">
    <source>
        <dbReference type="WBParaSite" id="jg194"/>
    </source>
</evidence>
<dbReference type="AlphaFoldDB" id="A0A915DFL3"/>